<evidence type="ECO:0000313" key="12">
    <source>
        <dbReference type="EMBL" id="KZW01150.1"/>
    </source>
</evidence>
<dbReference type="PRINTS" id="PR00171">
    <property type="entry name" value="SUGRTRNSPORT"/>
</dbReference>
<dbReference type="Pfam" id="PF00083">
    <property type="entry name" value="Sugar_tr"/>
    <property type="match status" value="1"/>
</dbReference>
<dbReference type="Gene3D" id="1.20.1250.20">
    <property type="entry name" value="MFS general substrate transporter like domains"/>
    <property type="match status" value="1"/>
</dbReference>
<sequence length="514" mass="57296">MTRAHYNIFGRGWTLQLAITAACSMAFILFGYDQGVFSGIVGNDSFLDVVGHPSDSLLGIIVSTYNLGCFTGCIVNFFIGEYLGRRKAMWFAMCWIIVGAALQATAFSRAHMVVARFVTGVGTGIETSTVPMYQAELSHAHNRGRLVCSEPLFVGIGIVIAYWFDYGLSFVQGPIAWRLPIACQVLFAFVVIVLVFGLPESPRDLFNKGREEEAVQVLCDVFDKQPDDPSILKEKHEILEAMALEGQEQKGWLHIFQQDEVQTGKRVLLAYGMQFMNQAGGINLIVYYVPTALEQNVGMSRNMSLLLGGVIQIMFPIGSIIPALGADKFGRRKPMMIGSFGLSMCMMLIAILLSFKGTSVEQSTASASVSFFFLYMFIFGASVNCIPWVYVPEILPLRARARGTAVGISSNWLWNFVVVMITPVIIGRLEWKAYLIFMATNLAFVPLVYFCYPETANLTLEEMDLLFANPGENPVKASKRIRREKKEALAREIREDEEGKDNEKERSPTLEERV</sequence>
<evidence type="ECO:0000256" key="8">
    <source>
        <dbReference type="RuleBase" id="RU003346"/>
    </source>
</evidence>
<dbReference type="NCBIfam" id="TIGR00879">
    <property type="entry name" value="SP"/>
    <property type="match status" value="1"/>
</dbReference>
<evidence type="ECO:0000256" key="2">
    <source>
        <dbReference type="ARBA" id="ARBA00010992"/>
    </source>
</evidence>
<keyword evidence="6 10" id="KW-0472">Membrane</keyword>
<keyword evidence="4 10" id="KW-0812">Transmembrane</keyword>
<dbReference type="PANTHER" id="PTHR48022:SF72">
    <property type="entry name" value="MAJOR FACILITATOR SUPERFAMILY (MFS) PROFILE DOMAIN-CONTAINING PROTEIN-RELATED"/>
    <property type="match status" value="1"/>
</dbReference>
<dbReference type="GO" id="GO:0005351">
    <property type="term" value="F:carbohydrate:proton symporter activity"/>
    <property type="evidence" value="ECO:0007669"/>
    <property type="project" value="TreeGrafter"/>
</dbReference>
<dbReference type="PROSITE" id="PS00217">
    <property type="entry name" value="SUGAR_TRANSPORT_2"/>
    <property type="match status" value="1"/>
</dbReference>
<dbReference type="SUPFAM" id="SSF103473">
    <property type="entry name" value="MFS general substrate transporter"/>
    <property type="match status" value="1"/>
</dbReference>
<dbReference type="AlphaFoldDB" id="A0A166BHK5"/>
<dbReference type="EMBL" id="KV425896">
    <property type="protein sequence ID" value="KZW01150.1"/>
    <property type="molecule type" value="Genomic_DNA"/>
</dbReference>
<feature type="compositionally biased region" description="Basic and acidic residues" evidence="9">
    <location>
        <begin position="501"/>
        <end position="514"/>
    </location>
</feature>
<evidence type="ECO:0000259" key="11">
    <source>
        <dbReference type="PROSITE" id="PS50850"/>
    </source>
</evidence>
<feature type="transmembrane region" description="Helical" evidence="10">
    <location>
        <begin position="336"/>
        <end position="355"/>
    </location>
</feature>
<dbReference type="InterPro" id="IPR050360">
    <property type="entry name" value="MFS_Sugar_Transporters"/>
</dbReference>
<dbReference type="FunFam" id="1.20.1250.20:FF:000090">
    <property type="entry name" value="MFS sugar transporter, putative"/>
    <property type="match status" value="1"/>
</dbReference>
<evidence type="ECO:0000256" key="3">
    <source>
        <dbReference type="ARBA" id="ARBA00022448"/>
    </source>
</evidence>
<comment type="subcellular location">
    <subcellularLocation>
        <location evidence="1">Membrane</location>
        <topology evidence="1">Multi-pass membrane protein</topology>
    </subcellularLocation>
</comment>
<feature type="transmembrane region" description="Helical" evidence="10">
    <location>
        <begin position="12"/>
        <end position="32"/>
    </location>
</feature>
<feature type="transmembrane region" description="Helical" evidence="10">
    <location>
        <begin position="367"/>
        <end position="391"/>
    </location>
</feature>
<dbReference type="PROSITE" id="PS50850">
    <property type="entry name" value="MFS"/>
    <property type="match status" value="1"/>
</dbReference>
<feature type="transmembrane region" description="Helical" evidence="10">
    <location>
        <begin position="435"/>
        <end position="452"/>
    </location>
</feature>
<evidence type="ECO:0000256" key="1">
    <source>
        <dbReference type="ARBA" id="ARBA00004141"/>
    </source>
</evidence>
<name>A0A166BHK5_EXIGL</name>
<organism evidence="12 13">
    <name type="scientific">Exidia glandulosa HHB12029</name>
    <dbReference type="NCBI Taxonomy" id="1314781"/>
    <lineage>
        <taxon>Eukaryota</taxon>
        <taxon>Fungi</taxon>
        <taxon>Dikarya</taxon>
        <taxon>Basidiomycota</taxon>
        <taxon>Agaricomycotina</taxon>
        <taxon>Agaricomycetes</taxon>
        <taxon>Auriculariales</taxon>
        <taxon>Exidiaceae</taxon>
        <taxon>Exidia</taxon>
    </lineage>
</organism>
<proteinExistence type="inferred from homology"/>
<keyword evidence="3 8" id="KW-0813">Transport</keyword>
<dbReference type="InterPro" id="IPR020846">
    <property type="entry name" value="MFS_dom"/>
</dbReference>
<dbReference type="OrthoDB" id="2544694at2759"/>
<evidence type="ECO:0000256" key="5">
    <source>
        <dbReference type="ARBA" id="ARBA00022989"/>
    </source>
</evidence>
<dbReference type="GO" id="GO:0016020">
    <property type="term" value="C:membrane"/>
    <property type="evidence" value="ECO:0007669"/>
    <property type="project" value="UniProtKB-SubCell"/>
</dbReference>
<evidence type="ECO:0000256" key="7">
    <source>
        <dbReference type="ARBA" id="ARBA00049119"/>
    </source>
</evidence>
<feature type="transmembrane region" description="Helical" evidence="10">
    <location>
        <begin position="145"/>
        <end position="164"/>
    </location>
</feature>
<feature type="transmembrane region" description="Helical" evidence="10">
    <location>
        <begin position="305"/>
        <end position="324"/>
    </location>
</feature>
<dbReference type="PANTHER" id="PTHR48022">
    <property type="entry name" value="PLASTIDIC GLUCOSE TRANSPORTER 4"/>
    <property type="match status" value="1"/>
</dbReference>
<evidence type="ECO:0000313" key="13">
    <source>
        <dbReference type="Proteomes" id="UP000077266"/>
    </source>
</evidence>
<dbReference type="STRING" id="1314781.A0A166BHK5"/>
<feature type="transmembrane region" description="Helical" evidence="10">
    <location>
        <begin position="113"/>
        <end position="133"/>
    </location>
</feature>
<feature type="transmembrane region" description="Helical" evidence="10">
    <location>
        <begin position="176"/>
        <end position="198"/>
    </location>
</feature>
<gene>
    <name evidence="12" type="ORF">EXIGLDRAFT_830319</name>
</gene>
<protein>
    <submittedName>
        <fullName evidence="12">Hexose carrier protein</fullName>
    </submittedName>
</protein>
<evidence type="ECO:0000256" key="4">
    <source>
        <dbReference type="ARBA" id="ARBA00022692"/>
    </source>
</evidence>
<dbReference type="InterPro" id="IPR005828">
    <property type="entry name" value="MFS_sugar_transport-like"/>
</dbReference>
<dbReference type="InterPro" id="IPR036259">
    <property type="entry name" value="MFS_trans_sf"/>
</dbReference>
<evidence type="ECO:0000256" key="10">
    <source>
        <dbReference type="SAM" id="Phobius"/>
    </source>
</evidence>
<feature type="region of interest" description="Disordered" evidence="9">
    <location>
        <begin position="492"/>
        <end position="514"/>
    </location>
</feature>
<accession>A0A166BHK5</accession>
<reference evidence="12 13" key="1">
    <citation type="journal article" date="2016" name="Mol. Biol. Evol.">
        <title>Comparative Genomics of Early-Diverging Mushroom-Forming Fungi Provides Insights into the Origins of Lignocellulose Decay Capabilities.</title>
        <authorList>
            <person name="Nagy L.G."/>
            <person name="Riley R."/>
            <person name="Tritt A."/>
            <person name="Adam C."/>
            <person name="Daum C."/>
            <person name="Floudas D."/>
            <person name="Sun H."/>
            <person name="Yadav J.S."/>
            <person name="Pangilinan J."/>
            <person name="Larsson K.H."/>
            <person name="Matsuura K."/>
            <person name="Barry K."/>
            <person name="Labutti K."/>
            <person name="Kuo R."/>
            <person name="Ohm R.A."/>
            <person name="Bhattacharya S.S."/>
            <person name="Shirouzu T."/>
            <person name="Yoshinaga Y."/>
            <person name="Martin F.M."/>
            <person name="Grigoriev I.V."/>
            <person name="Hibbett D.S."/>
        </authorList>
    </citation>
    <scope>NUCLEOTIDE SEQUENCE [LARGE SCALE GENOMIC DNA]</scope>
    <source>
        <strain evidence="12 13">HHB12029</strain>
    </source>
</reference>
<dbReference type="InterPro" id="IPR003663">
    <property type="entry name" value="Sugar/inositol_transpt"/>
</dbReference>
<evidence type="ECO:0000256" key="6">
    <source>
        <dbReference type="ARBA" id="ARBA00023136"/>
    </source>
</evidence>
<dbReference type="PROSITE" id="PS51257">
    <property type="entry name" value="PROKAR_LIPOPROTEIN"/>
    <property type="match status" value="1"/>
</dbReference>
<comment type="similarity">
    <text evidence="2 8">Belongs to the major facilitator superfamily. Sugar transporter (TC 2.A.1.1) family.</text>
</comment>
<evidence type="ECO:0000256" key="9">
    <source>
        <dbReference type="SAM" id="MobiDB-lite"/>
    </source>
</evidence>
<dbReference type="Proteomes" id="UP000077266">
    <property type="component" value="Unassembled WGS sequence"/>
</dbReference>
<feature type="transmembrane region" description="Helical" evidence="10">
    <location>
        <begin position="57"/>
        <end position="79"/>
    </location>
</feature>
<dbReference type="InParanoid" id="A0A166BHK5"/>
<keyword evidence="5 10" id="KW-1133">Transmembrane helix</keyword>
<keyword evidence="13" id="KW-1185">Reference proteome</keyword>
<feature type="transmembrane region" description="Helical" evidence="10">
    <location>
        <begin position="412"/>
        <end position="429"/>
    </location>
</feature>
<comment type="catalytic activity">
    <reaction evidence="7">
        <text>myo-inositol(out) + H(+)(out) = myo-inositol(in) + H(+)(in)</text>
        <dbReference type="Rhea" id="RHEA:60364"/>
        <dbReference type="ChEBI" id="CHEBI:15378"/>
        <dbReference type="ChEBI" id="CHEBI:17268"/>
    </reaction>
</comment>
<dbReference type="InterPro" id="IPR005829">
    <property type="entry name" value="Sugar_transporter_CS"/>
</dbReference>
<feature type="domain" description="Major facilitator superfamily (MFS) profile" evidence="11">
    <location>
        <begin position="19"/>
        <end position="456"/>
    </location>
</feature>
<feature type="transmembrane region" description="Helical" evidence="10">
    <location>
        <begin position="88"/>
        <end position="107"/>
    </location>
</feature>